<name>A0ABV3HYM1_9ACTN</name>
<feature type="transmembrane region" description="Helical" evidence="6">
    <location>
        <begin position="6"/>
        <end position="29"/>
    </location>
</feature>
<comment type="caution">
    <text evidence="7">The sequence shown here is derived from an EMBL/GenBank/DDBJ whole genome shotgun (WGS) entry which is preliminary data.</text>
</comment>
<sequence>MNDILISGALAGFGIAMPVGAVTVMIVTLSAQTSLRTGLAGAMGTATADGLYALIAALTGAALAGLLRPVAQPMRWTAAVVLLALAAKGLVDAVRRSLDTGSVQRVEERRPLVVYWQFLGLTVLNPLTIVYFSALVLALRDDDRPATGGLLFVAAAFAASAAWQALLAVGGALVGRVLTSDKGRLGTALIGNGLIIFLAARLMFSG</sequence>
<organism evidence="7 8">
    <name type="scientific">Streptomyces kurssanovii</name>
    <dbReference type="NCBI Taxonomy" id="67312"/>
    <lineage>
        <taxon>Bacteria</taxon>
        <taxon>Bacillati</taxon>
        <taxon>Actinomycetota</taxon>
        <taxon>Actinomycetes</taxon>
        <taxon>Kitasatosporales</taxon>
        <taxon>Streptomycetaceae</taxon>
        <taxon>Streptomyces</taxon>
    </lineage>
</organism>
<evidence type="ECO:0000313" key="8">
    <source>
        <dbReference type="Proteomes" id="UP001552521"/>
    </source>
</evidence>
<evidence type="ECO:0000256" key="4">
    <source>
        <dbReference type="ARBA" id="ARBA00022989"/>
    </source>
</evidence>
<proteinExistence type="predicted"/>
<feature type="transmembrane region" description="Helical" evidence="6">
    <location>
        <begin position="185"/>
        <end position="204"/>
    </location>
</feature>
<evidence type="ECO:0000313" key="7">
    <source>
        <dbReference type="EMBL" id="MEV4683486.1"/>
    </source>
</evidence>
<keyword evidence="2" id="KW-1003">Cell membrane</keyword>
<reference evidence="7 8" key="1">
    <citation type="submission" date="2024-06" db="EMBL/GenBank/DDBJ databases">
        <title>The Natural Products Discovery Center: Release of the First 8490 Sequenced Strains for Exploring Actinobacteria Biosynthetic Diversity.</title>
        <authorList>
            <person name="Kalkreuter E."/>
            <person name="Kautsar S.A."/>
            <person name="Yang D."/>
            <person name="Bader C.D."/>
            <person name="Teijaro C.N."/>
            <person name="Fluegel L."/>
            <person name="Davis C.M."/>
            <person name="Simpson J.R."/>
            <person name="Lauterbach L."/>
            <person name="Steele A.D."/>
            <person name="Gui C."/>
            <person name="Meng S."/>
            <person name="Li G."/>
            <person name="Viehrig K."/>
            <person name="Ye F."/>
            <person name="Su P."/>
            <person name="Kiefer A.F."/>
            <person name="Nichols A."/>
            <person name="Cepeda A.J."/>
            <person name="Yan W."/>
            <person name="Fan B."/>
            <person name="Jiang Y."/>
            <person name="Adhikari A."/>
            <person name="Zheng C.-J."/>
            <person name="Schuster L."/>
            <person name="Cowan T.M."/>
            <person name="Smanski M.J."/>
            <person name="Chevrette M.G."/>
            <person name="De Carvalho L.P.S."/>
            <person name="Shen B."/>
        </authorList>
    </citation>
    <scope>NUCLEOTIDE SEQUENCE [LARGE SCALE GENOMIC DNA]</scope>
    <source>
        <strain evidence="7 8">NPDC049344</strain>
    </source>
</reference>
<comment type="subcellular location">
    <subcellularLocation>
        <location evidence="1">Cell membrane</location>
        <topology evidence="1">Multi-pass membrane protein</topology>
    </subcellularLocation>
</comment>
<dbReference type="Pfam" id="PF01810">
    <property type="entry name" value="LysE"/>
    <property type="match status" value="1"/>
</dbReference>
<keyword evidence="3 6" id="KW-0812">Transmembrane</keyword>
<evidence type="ECO:0000256" key="6">
    <source>
        <dbReference type="SAM" id="Phobius"/>
    </source>
</evidence>
<keyword evidence="8" id="KW-1185">Reference proteome</keyword>
<accession>A0ABV3HYM1</accession>
<gene>
    <name evidence="7" type="ORF">AB0K36_22185</name>
</gene>
<dbReference type="PANTHER" id="PTHR30086:SF20">
    <property type="entry name" value="ARGININE EXPORTER PROTEIN ARGO-RELATED"/>
    <property type="match status" value="1"/>
</dbReference>
<dbReference type="InterPro" id="IPR001123">
    <property type="entry name" value="LeuE-type"/>
</dbReference>
<evidence type="ECO:0000256" key="1">
    <source>
        <dbReference type="ARBA" id="ARBA00004651"/>
    </source>
</evidence>
<feature type="transmembrane region" description="Helical" evidence="6">
    <location>
        <begin position="150"/>
        <end position="173"/>
    </location>
</feature>
<evidence type="ECO:0000256" key="5">
    <source>
        <dbReference type="ARBA" id="ARBA00023136"/>
    </source>
</evidence>
<dbReference type="EMBL" id="JBFAQK010000033">
    <property type="protein sequence ID" value="MEV4683486.1"/>
    <property type="molecule type" value="Genomic_DNA"/>
</dbReference>
<keyword evidence="5 6" id="KW-0472">Membrane</keyword>
<dbReference type="Proteomes" id="UP001552521">
    <property type="component" value="Unassembled WGS sequence"/>
</dbReference>
<dbReference type="PANTHER" id="PTHR30086">
    <property type="entry name" value="ARGININE EXPORTER PROTEIN ARGO"/>
    <property type="match status" value="1"/>
</dbReference>
<evidence type="ECO:0000256" key="2">
    <source>
        <dbReference type="ARBA" id="ARBA00022475"/>
    </source>
</evidence>
<protein>
    <submittedName>
        <fullName evidence="7">LysE family transporter</fullName>
    </submittedName>
</protein>
<evidence type="ECO:0000256" key="3">
    <source>
        <dbReference type="ARBA" id="ARBA00022692"/>
    </source>
</evidence>
<feature type="transmembrane region" description="Helical" evidence="6">
    <location>
        <begin position="112"/>
        <end position="138"/>
    </location>
</feature>
<feature type="transmembrane region" description="Helical" evidence="6">
    <location>
        <begin position="50"/>
        <end position="67"/>
    </location>
</feature>
<keyword evidence="4 6" id="KW-1133">Transmembrane helix</keyword>
<dbReference type="RefSeq" id="WP_364597037.1">
    <property type="nucleotide sequence ID" value="NZ_JBFAQK010000033.1"/>
</dbReference>